<protein>
    <submittedName>
        <fullName evidence="2">DUF998 domain-containing protein</fullName>
    </submittedName>
</protein>
<feature type="transmembrane region" description="Helical" evidence="1">
    <location>
        <begin position="139"/>
        <end position="157"/>
    </location>
</feature>
<keyword evidence="3" id="KW-1185">Reference proteome</keyword>
<feature type="transmembrane region" description="Helical" evidence="1">
    <location>
        <begin position="169"/>
        <end position="192"/>
    </location>
</feature>
<feature type="transmembrane region" description="Helical" evidence="1">
    <location>
        <begin position="198"/>
        <end position="216"/>
    </location>
</feature>
<dbReference type="Pfam" id="PF06197">
    <property type="entry name" value="DUF998"/>
    <property type="match status" value="1"/>
</dbReference>
<dbReference type="RefSeq" id="WP_120131080.1">
    <property type="nucleotide sequence ID" value="NZ_RAHH01000002.1"/>
</dbReference>
<comment type="caution">
    <text evidence="2">The sequence shown here is derived from an EMBL/GenBank/DDBJ whole genome shotgun (WGS) entry which is preliminary data.</text>
</comment>
<dbReference type="Proteomes" id="UP000284908">
    <property type="component" value="Unassembled WGS sequence"/>
</dbReference>
<dbReference type="EMBL" id="RAHH01000002">
    <property type="protein sequence ID" value="RJT47064.1"/>
    <property type="molecule type" value="Genomic_DNA"/>
</dbReference>
<gene>
    <name evidence="2" type="ORF">D6C13_01465</name>
</gene>
<evidence type="ECO:0000256" key="1">
    <source>
        <dbReference type="SAM" id="Phobius"/>
    </source>
</evidence>
<evidence type="ECO:0000313" key="3">
    <source>
        <dbReference type="Proteomes" id="UP000284908"/>
    </source>
</evidence>
<keyword evidence="1" id="KW-1133">Transmembrane helix</keyword>
<dbReference type="AlphaFoldDB" id="A0A419NE78"/>
<keyword evidence="1" id="KW-0812">Transmembrane</keyword>
<dbReference type="InterPro" id="IPR009339">
    <property type="entry name" value="DUF998"/>
</dbReference>
<feature type="transmembrane region" description="Helical" evidence="1">
    <location>
        <begin position="20"/>
        <end position="40"/>
    </location>
</feature>
<feature type="transmembrane region" description="Helical" evidence="1">
    <location>
        <begin position="76"/>
        <end position="95"/>
    </location>
</feature>
<organism evidence="2 3">
    <name type="scientific">Rahnella woolbedingensis</name>
    <dbReference type="NCBI Taxonomy" id="1510574"/>
    <lineage>
        <taxon>Bacteria</taxon>
        <taxon>Pseudomonadati</taxon>
        <taxon>Pseudomonadota</taxon>
        <taxon>Gammaproteobacteria</taxon>
        <taxon>Enterobacterales</taxon>
        <taxon>Yersiniaceae</taxon>
        <taxon>Rahnella</taxon>
    </lineage>
</organism>
<sequence>MHISSEEQKTSSKGQKTGALCFAAGGLIYLLAEKISASGWRSPAYSYLHNYISDLGIASCGATPDGRDICSPLHNVMNAGFAAEGVLFFLACWLLRPVFKGQGERAFVFFGLLHGSGGVMIAAFHSGGGTGGITVHQTGAVLAIAGGNLCLLSAGWIKRQHDGWRGFSLLSLILGSLGLISMVTISFDVLPVGIIERLSVYTITGWQIGTGLWLRMQTRT</sequence>
<dbReference type="OrthoDB" id="5191116at2"/>
<keyword evidence="1" id="KW-0472">Membrane</keyword>
<proteinExistence type="predicted"/>
<accession>A0A419NE78</accession>
<feature type="transmembrane region" description="Helical" evidence="1">
    <location>
        <begin position="107"/>
        <end position="127"/>
    </location>
</feature>
<reference evidence="2 3" key="1">
    <citation type="submission" date="2018-09" db="EMBL/GenBank/DDBJ databases">
        <authorList>
            <person name="Le Fleche-Mateos A."/>
        </authorList>
    </citation>
    <scope>NUCLEOTIDE SEQUENCE [LARGE SCALE GENOMIC DNA]</scope>
    <source>
        <strain evidence="2 3">DSM 27399</strain>
    </source>
</reference>
<evidence type="ECO:0000313" key="2">
    <source>
        <dbReference type="EMBL" id="RJT47064.1"/>
    </source>
</evidence>
<name>A0A419NE78_9GAMM</name>